<dbReference type="SUPFAM" id="SSF49879">
    <property type="entry name" value="SMAD/FHA domain"/>
    <property type="match status" value="1"/>
</dbReference>
<dbReference type="AlphaFoldDB" id="G2T5U8"/>
<dbReference type="HOGENOM" id="CLU_036067_1_0_9"/>
<accession>G2T5U8</accession>
<dbReference type="Pfam" id="PF00498">
    <property type="entry name" value="FHA"/>
    <property type="match status" value="1"/>
</dbReference>
<reference evidence="3 4" key="1">
    <citation type="journal article" date="2015" name="Genome Announc.">
        <title>Complete genome sequence of the human gut symbiont Roseburia hominis.</title>
        <authorList>
            <person name="Travis A.J."/>
            <person name="Kelly D."/>
            <person name="Flint H.J."/>
            <person name="Aminov R.I."/>
        </authorList>
    </citation>
    <scope>NUCLEOTIDE SEQUENCE [LARGE SCALE GENOMIC DNA]</scope>
    <source>
        <strain evidence="4">DSM 16839 / JCM 17582 / NCIMB 14029 / A2-183</strain>
    </source>
</reference>
<dbReference type="GeneID" id="93725077"/>
<feature type="compositionally biased region" description="Basic and acidic residues" evidence="1">
    <location>
        <begin position="252"/>
        <end position="261"/>
    </location>
</feature>
<evidence type="ECO:0000313" key="3">
    <source>
        <dbReference type="EMBL" id="AEN98256.1"/>
    </source>
</evidence>
<dbReference type="RefSeq" id="WP_014081177.1">
    <property type="nucleotide sequence ID" value="NC_015977.1"/>
</dbReference>
<protein>
    <recommendedName>
        <fullName evidence="2">FHA domain-containing protein</fullName>
    </recommendedName>
</protein>
<gene>
    <name evidence="3" type="ordered locus">RHOM_15750</name>
</gene>
<evidence type="ECO:0000313" key="4">
    <source>
        <dbReference type="Proteomes" id="UP000008178"/>
    </source>
</evidence>
<dbReference type="PROSITE" id="PS50006">
    <property type="entry name" value="FHA_DOMAIN"/>
    <property type="match status" value="1"/>
</dbReference>
<dbReference type="SMART" id="SM00240">
    <property type="entry name" value="FHA"/>
    <property type="match status" value="1"/>
</dbReference>
<dbReference type="CDD" id="cd00060">
    <property type="entry name" value="FHA"/>
    <property type="match status" value="1"/>
</dbReference>
<feature type="region of interest" description="Disordered" evidence="1">
    <location>
        <begin position="247"/>
        <end position="276"/>
    </location>
</feature>
<proteinExistence type="predicted"/>
<feature type="domain" description="FHA" evidence="2">
    <location>
        <begin position="338"/>
        <end position="387"/>
    </location>
</feature>
<evidence type="ECO:0000256" key="1">
    <source>
        <dbReference type="SAM" id="MobiDB-lite"/>
    </source>
</evidence>
<dbReference type="InterPro" id="IPR008984">
    <property type="entry name" value="SMAD_FHA_dom_sf"/>
</dbReference>
<name>G2T5U8_ROSHA</name>
<organism evidence="3 4">
    <name type="scientific">Roseburia hominis (strain DSM 16839 / JCM 17582 / NCIMB 14029 / A2-183)</name>
    <dbReference type="NCBI Taxonomy" id="585394"/>
    <lineage>
        <taxon>Bacteria</taxon>
        <taxon>Bacillati</taxon>
        <taxon>Bacillota</taxon>
        <taxon>Clostridia</taxon>
        <taxon>Lachnospirales</taxon>
        <taxon>Lachnospiraceae</taxon>
        <taxon>Roseburia</taxon>
    </lineage>
</organism>
<dbReference type="InterPro" id="IPR045962">
    <property type="entry name" value="DUF6382"/>
</dbReference>
<dbReference type="Pfam" id="PF19909">
    <property type="entry name" value="DUF6382"/>
    <property type="match status" value="1"/>
</dbReference>
<dbReference type="EMBL" id="CP003040">
    <property type="protein sequence ID" value="AEN98256.1"/>
    <property type="molecule type" value="Genomic_DNA"/>
</dbReference>
<dbReference type="Gene3D" id="2.60.200.20">
    <property type="match status" value="1"/>
</dbReference>
<evidence type="ECO:0000259" key="2">
    <source>
        <dbReference type="PROSITE" id="PS50006"/>
    </source>
</evidence>
<sequence length="411" mass="46125">MKIQYIRKLTASYMVLAQCEELQEWEKKMIAHAPKGNIVFAECVQENGEKYLWYNITGKQALDAVLETETFSYDMLCNVLNGIYEAVQQLEGMLLPAQSILLSAESIFVDYRTRQISFCYYPGNPMPLPEAFRTFMEYLLTRLDHSDERAVKAAYDIYGQSSAGGMELKELKSLLLMPYEKDEAKTEPEGLDDTEPEEPKAYATVGQKEQDGKRDASIWKQIFRGESTVQELLAAVWEKIWKTTGTAAGRPAGEKAGRPADEAAASGDKRRTGRWKIGGNMKNMQKEPEAFVFEPEEEEHKSANPTVLLAGISQKPEGILRYEGTGGYSDLVIEKDNYVIGSTAECDGRIPSATVSRRHAKISKKGAVFFIEDLNSSNGTRVGGELLNYKTGMSLQKNEVVMFADEKFRFI</sequence>
<dbReference type="eggNOG" id="COG1716">
    <property type="taxonomic scope" value="Bacteria"/>
</dbReference>
<keyword evidence="4" id="KW-1185">Reference proteome</keyword>
<dbReference type="STRING" id="585394.RHOM_15750"/>
<dbReference type="KEGG" id="rho:RHOM_15750"/>
<dbReference type="InterPro" id="IPR000253">
    <property type="entry name" value="FHA_dom"/>
</dbReference>
<dbReference type="BioCyc" id="RHOM585394:G1H02-3127-MONOMER"/>
<dbReference type="Proteomes" id="UP000008178">
    <property type="component" value="Chromosome"/>
</dbReference>